<dbReference type="InterPro" id="IPR001320">
    <property type="entry name" value="Iontro_rcpt_C"/>
</dbReference>
<evidence type="ECO:0000256" key="3">
    <source>
        <dbReference type="ARBA" id="ARBA00022448"/>
    </source>
</evidence>
<dbReference type="Proteomes" id="UP001487740">
    <property type="component" value="Unassembled WGS sequence"/>
</dbReference>
<dbReference type="Pfam" id="PF00060">
    <property type="entry name" value="Lig_chan"/>
    <property type="match status" value="1"/>
</dbReference>
<comment type="caution">
    <text evidence="16">The sequence shown here is derived from an EMBL/GenBank/DDBJ whole genome shotgun (WGS) entry which is preliminary data.</text>
</comment>
<organism evidence="16 17">
    <name type="scientific">Scylla paramamosain</name>
    <name type="common">Mud crab</name>
    <dbReference type="NCBI Taxonomy" id="85552"/>
    <lineage>
        <taxon>Eukaryota</taxon>
        <taxon>Metazoa</taxon>
        <taxon>Ecdysozoa</taxon>
        <taxon>Arthropoda</taxon>
        <taxon>Crustacea</taxon>
        <taxon>Multicrustacea</taxon>
        <taxon>Malacostraca</taxon>
        <taxon>Eumalacostraca</taxon>
        <taxon>Eucarida</taxon>
        <taxon>Decapoda</taxon>
        <taxon>Pleocyemata</taxon>
        <taxon>Brachyura</taxon>
        <taxon>Eubrachyura</taxon>
        <taxon>Portunoidea</taxon>
        <taxon>Portunidae</taxon>
        <taxon>Portuninae</taxon>
        <taxon>Scylla</taxon>
    </lineage>
</organism>
<reference evidence="16 17" key="1">
    <citation type="submission" date="2023-03" db="EMBL/GenBank/DDBJ databases">
        <title>High-quality genome of Scylla paramamosain provides insights in environmental adaptation.</title>
        <authorList>
            <person name="Zhang L."/>
        </authorList>
    </citation>
    <scope>NUCLEOTIDE SEQUENCE [LARGE SCALE GENOMIC DNA]</scope>
    <source>
        <strain evidence="16">LZ_2023a</strain>
        <tissue evidence="16">Muscle</tissue>
    </source>
</reference>
<name>A0AAW0UJF3_SCYPA</name>
<evidence type="ECO:0000256" key="10">
    <source>
        <dbReference type="ARBA" id="ARBA00023180"/>
    </source>
</evidence>
<keyword evidence="4" id="KW-1003">Cell membrane</keyword>
<dbReference type="GO" id="GO:0015276">
    <property type="term" value="F:ligand-gated monoatomic ion channel activity"/>
    <property type="evidence" value="ECO:0007669"/>
    <property type="project" value="InterPro"/>
</dbReference>
<comment type="subcellular location">
    <subcellularLocation>
        <location evidence="1">Cell membrane</location>
        <topology evidence="1">Multi-pass membrane protein</topology>
    </subcellularLocation>
</comment>
<dbReference type="GO" id="GO:0005886">
    <property type="term" value="C:plasma membrane"/>
    <property type="evidence" value="ECO:0007669"/>
    <property type="project" value="UniProtKB-SubCell"/>
</dbReference>
<protein>
    <submittedName>
        <fullName evidence="16">Uncharacterized protein</fullName>
    </submittedName>
</protein>
<evidence type="ECO:0000313" key="16">
    <source>
        <dbReference type="EMBL" id="KAK8400279.1"/>
    </source>
</evidence>
<accession>A0AAW0UJF3</accession>
<dbReference type="PANTHER" id="PTHR42643">
    <property type="entry name" value="IONOTROPIC RECEPTOR 20A-RELATED"/>
    <property type="match status" value="1"/>
</dbReference>
<evidence type="ECO:0000256" key="13">
    <source>
        <dbReference type="SAM" id="Phobius"/>
    </source>
</evidence>
<comment type="similarity">
    <text evidence="2">Belongs to the glutamate-gated ion channel (TC 1.A.10.1) family.</text>
</comment>
<keyword evidence="7" id="KW-0406">Ion transport</keyword>
<evidence type="ECO:0000256" key="1">
    <source>
        <dbReference type="ARBA" id="ARBA00004651"/>
    </source>
</evidence>
<sequence>METSTDPRCNHLLFIDDGFSLTSTAVETLMAVNPPRGFGLFTAVKGQESNKTQQDWMTVVTVQARQMRMVSWCAMVILVTDNPIVLGTFAELSMKNQLLVSSTKLLAITQLPIRRLESIDYFHKVFSRMDAMILIFDDSGTVTSGLFIYLPNITPARGKIQLATLSSMGLTWVSDLPIFPDKYTKFLERPVMKIAREQIGEKQNEGCNQPLIAYMAEAMNFTCNMAYAAGNVYGTRNVDGTWSGMIGMLIREEADMSLASFGYTPLRGQVVDYSIPLLVQYSTIVGKLGQPELDPWSFHLPLDAYVWLSILITLLLVPVVMVLLSWSSSSLSTRRRSSWSRDVFQLLRVLLQQDISTSHDSWRRRGVMATWLLVALVLVRSYASNLMSVMAVRYVQQPYQSLRNVLDDPSVTMIWQTNSGRVEYYRSARSGIFREVAEREKAGGIKLQLLHEFWRSMDTLLQRGDHVLVAVEIISRMLISRDFTKRGQCDFYTAKERILPVFLSVVGQKGSPTVPQLNRRIMAIQEAWLHDLWVENTINNSTACAQTPWRITNSSSLSLQHLWGMMAVLAGSHFMGLLLLLWEMWSSPIKTS</sequence>
<evidence type="ECO:0000256" key="4">
    <source>
        <dbReference type="ARBA" id="ARBA00022475"/>
    </source>
</evidence>
<keyword evidence="3" id="KW-0813">Transport</keyword>
<dbReference type="PANTHER" id="PTHR42643:SF24">
    <property type="entry name" value="IONOTROPIC RECEPTOR 60A"/>
    <property type="match status" value="1"/>
</dbReference>
<evidence type="ECO:0000256" key="2">
    <source>
        <dbReference type="ARBA" id="ARBA00008685"/>
    </source>
</evidence>
<dbReference type="Gene3D" id="3.40.190.10">
    <property type="entry name" value="Periplasmic binding protein-like II"/>
    <property type="match status" value="1"/>
</dbReference>
<feature type="domain" description="Ionotropic glutamate receptor C-terminal" evidence="14">
    <location>
        <begin position="305"/>
        <end position="571"/>
    </location>
</feature>
<keyword evidence="12" id="KW-0407">Ion channel</keyword>
<keyword evidence="11" id="KW-1071">Ligand-gated ion channel</keyword>
<dbReference type="InterPro" id="IPR052192">
    <property type="entry name" value="Insect_Ionotropic_Sensory_Rcpt"/>
</dbReference>
<feature type="transmembrane region" description="Helical" evidence="13">
    <location>
        <begin position="366"/>
        <end position="383"/>
    </location>
</feature>
<dbReference type="Pfam" id="PF10613">
    <property type="entry name" value="Lig_chan-Glu_bd"/>
    <property type="match status" value="1"/>
</dbReference>
<evidence type="ECO:0000256" key="8">
    <source>
        <dbReference type="ARBA" id="ARBA00023136"/>
    </source>
</evidence>
<dbReference type="EMBL" id="JARAKH010000010">
    <property type="protein sequence ID" value="KAK8400279.1"/>
    <property type="molecule type" value="Genomic_DNA"/>
</dbReference>
<feature type="transmembrane region" description="Helical" evidence="13">
    <location>
        <begin position="304"/>
        <end position="326"/>
    </location>
</feature>
<keyword evidence="5 13" id="KW-0812">Transmembrane</keyword>
<evidence type="ECO:0000259" key="14">
    <source>
        <dbReference type="Pfam" id="PF00060"/>
    </source>
</evidence>
<dbReference type="Gene3D" id="1.10.287.70">
    <property type="match status" value="1"/>
</dbReference>
<keyword evidence="8 13" id="KW-0472">Membrane</keyword>
<evidence type="ECO:0000256" key="9">
    <source>
        <dbReference type="ARBA" id="ARBA00023170"/>
    </source>
</evidence>
<keyword evidence="10" id="KW-0325">Glycoprotein</keyword>
<feature type="domain" description="Ionotropic glutamate receptor L-glutamate and glycine-binding" evidence="15">
    <location>
        <begin position="187"/>
        <end position="284"/>
    </location>
</feature>
<gene>
    <name evidence="16" type="ORF">O3P69_003173</name>
</gene>
<evidence type="ECO:0000256" key="5">
    <source>
        <dbReference type="ARBA" id="ARBA00022692"/>
    </source>
</evidence>
<evidence type="ECO:0000256" key="6">
    <source>
        <dbReference type="ARBA" id="ARBA00022989"/>
    </source>
</evidence>
<evidence type="ECO:0000259" key="15">
    <source>
        <dbReference type="Pfam" id="PF10613"/>
    </source>
</evidence>
<dbReference type="SUPFAM" id="SSF53850">
    <property type="entry name" value="Periplasmic binding protein-like II"/>
    <property type="match status" value="1"/>
</dbReference>
<evidence type="ECO:0000256" key="7">
    <source>
        <dbReference type="ARBA" id="ARBA00023065"/>
    </source>
</evidence>
<dbReference type="AlphaFoldDB" id="A0AAW0UJF3"/>
<feature type="transmembrane region" description="Helical" evidence="13">
    <location>
        <begin position="562"/>
        <end position="582"/>
    </location>
</feature>
<keyword evidence="9" id="KW-0675">Receptor</keyword>
<keyword evidence="17" id="KW-1185">Reference proteome</keyword>
<evidence type="ECO:0000313" key="17">
    <source>
        <dbReference type="Proteomes" id="UP001487740"/>
    </source>
</evidence>
<evidence type="ECO:0000256" key="11">
    <source>
        <dbReference type="ARBA" id="ARBA00023286"/>
    </source>
</evidence>
<dbReference type="GO" id="GO:0050906">
    <property type="term" value="P:detection of stimulus involved in sensory perception"/>
    <property type="evidence" value="ECO:0007669"/>
    <property type="project" value="UniProtKB-ARBA"/>
</dbReference>
<proteinExistence type="inferred from homology"/>
<keyword evidence="6 13" id="KW-1133">Transmembrane helix</keyword>
<dbReference type="InterPro" id="IPR019594">
    <property type="entry name" value="Glu/Gly-bd"/>
</dbReference>
<evidence type="ECO:0000256" key="12">
    <source>
        <dbReference type="ARBA" id="ARBA00023303"/>
    </source>
</evidence>